<dbReference type="InterPro" id="IPR029039">
    <property type="entry name" value="Flavoprotein-like_sf"/>
</dbReference>
<proteinExistence type="predicted"/>
<dbReference type="SUPFAM" id="SSF52218">
    <property type="entry name" value="Flavoproteins"/>
    <property type="match status" value="1"/>
</dbReference>
<protein>
    <submittedName>
        <fullName evidence="3">NAD(P)H-dependent oxidoreductase</fullName>
    </submittedName>
</protein>
<keyword evidence="4" id="KW-1185">Reference proteome</keyword>
<dbReference type="Gene3D" id="3.40.50.360">
    <property type="match status" value="1"/>
</dbReference>
<keyword evidence="1" id="KW-0560">Oxidoreductase</keyword>
<sequence length="198" mass="23022">MQNVLILFAHPALEKSRVHARLINGLDDMPNITFHDLYQRYPDFYIDVAYEQELLLSHDIIILQHPFYWYSAPALVKQWIDLVLEHGWAYGRTGNALRGKVMLNAITAGGVRDAYGNNGYNRFSVRDFLLPFAQTAHLCHMHYWPPFVIHGTHRLSPEQVAEEVANYHELLQWLIEGKITSEHIAATHYLNEILVYQK</sequence>
<comment type="caution">
    <text evidence="3">The sequence shown here is derived from an EMBL/GenBank/DDBJ whole genome shotgun (WGS) entry which is preliminary data.</text>
</comment>
<evidence type="ECO:0000259" key="2">
    <source>
        <dbReference type="Pfam" id="PF02525"/>
    </source>
</evidence>
<evidence type="ECO:0000313" key="4">
    <source>
        <dbReference type="Proteomes" id="UP001168528"/>
    </source>
</evidence>
<accession>A0ABT8R7H4</accession>
<feature type="domain" description="Flavodoxin-like fold" evidence="2">
    <location>
        <begin position="3"/>
        <end position="169"/>
    </location>
</feature>
<dbReference type="InterPro" id="IPR003680">
    <property type="entry name" value="Flavodoxin_fold"/>
</dbReference>
<dbReference type="PANTHER" id="PTHR47307">
    <property type="entry name" value="GLUTATHIONE-REGULATED POTASSIUM-EFFLUX SYSTEM ANCILLARY PROTEIN KEFG"/>
    <property type="match status" value="1"/>
</dbReference>
<dbReference type="Pfam" id="PF02525">
    <property type="entry name" value="Flavodoxin_2"/>
    <property type="match status" value="1"/>
</dbReference>
<evidence type="ECO:0000256" key="1">
    <source>
        <dbReference type="ARBA" id="ARBA00023002"/>
    </source>
</evidence>
<reference evidence="3" key="1">
    <citation type="submission" date="2023-07" db="EMBL/GenBank/DDBJ databases">
        <title>The genome sequence of Rhodocytophaga aerolata KACC 12507.</title>
        <authorList>
            <person name="Zhang X."/>
        </authorList>
    </citation>
    <scope>NUCLEOTIDE SEQUENCE</scope>
    <source>
        <strain evidence="3">KACC 12507</strain>
    </source>
</reference>
<dbReference type="EMBL" id="JAUKPO010000006">
    <property type="protein sequence ID" value="MDO1447133.1"/>
    <property type="molecule type" value="Genomic_DNA"/>
</dbReference>
<evidence type="ECO:0000313" key="3">
    <source>
        <dbReference type="EMBL" id="MDO1447133.1"/>
    </source>
</evidence>
<name>A0ABT8R7H4_9BACT</name>
<gene>
    <name evidence="3" type="ORF">Q0590_12765</name>
</gene>
<organism evidence="3 4">
    <name type="scientific">Rhodocytophaga aerolata</name>
    <dbReference type="NCBI Taxonomy" id="455078"/>
    <lineage>
        <taxon>Bacteria</taxon>
        <taxon>Pseudomonadati</taxon>
        <taxon>Bacteroidota</taxon>
        <taxon>Cytophagia</taxon>
        <taxon>Cytophagales</taxon>
        <taxon>Rhodocytophagaceae</taxon>
        <taxon>Rhodocytophaga</taxon>
    </lineage>
</organism>
<dbReference type="InterPro" id="IPR046980">
    <property type="entry name" value="KefG/KefF"/>
</dbReference>
<dbReference type="PANTHER" id="PTHR47307:SF1">
    <property type="entry name" value="GLUTATHIONE-REGULATED POTASSIUM-EFFLUX SYSTEM ANCILLARY PROTEIN KEFG"/>
    <property type="match status" value="1"/>
</dbReference>
<dbReference type="RefSeq" id="WP_302037935.1">
    <property type="nucleotide sequence ID" value="NZ_JAUKPO010000006.1"/>
</dbReference>
<dbReference type="Proteomes" id="UP001168528">
    <property type="component" value="Unassembled WGS sequence"/>
</dbReference>